<dbReference type="SUPFAM" id="SSF56112">
    <property type="entry name" value="Protein kinase-like (PK-like)"/>
    <property type="match status" value="1"/>
</dbReference>
<dbReference type="OrthoDB" id="25129at2759"/>
<dbReference type="EMBL" id="KN847539">
    <property type="protein sequence ID" value="KIW05003.1"/>
    <property type="molecule type" value="Genomic_DNA"/>
</dbReference>
<evidence type="ECO:0000313" key="2">
    <source>
        <dbReference type="Proteomes" id="UP000053259"/>
    </source>
</evidence>
<keyword evidence="2" id="KW-1185">Reference proteome</keyword>
<dbReference type="Gene3D" id="3.90.1200.10">
    <property type="match status" value="1"/>
</dbReference>
<accession>A0A0D2ADI1</accession>
<evidence type="ECO:0000313" key="1">
    <source>
        <dbReference type="EMBL" id="KIW05003.1"/>
    </source>
</evidence>
<dbReference type="Gene3D" id="3.30.200.20">
    <property type="entry name" value="Phosphorylase Kinase, domain 1"/>
    <property type="match status" value="1"/>
</dbReference>
<proteinExistence type="predicted"/>
<organism evidence="1 2">
    <name type="scientific">Verruconis gallopava</name>
    <dbReference type="NCBI Taxonomy" id="253628"/>
    <lineage>
        <taxon>Eukaryota</taxon>
        <taxon>Fungi</taxon>
        <taxon>Dikarya</taxon>
        <taxon>Ascomycota</taxon>
        <taxon>Pezizomycotina</taxon>
        <taxon>Dothideomycetes</taxon>
        <taxon>Pleosporomycetidae</taxon>
        <taxon>Venturiales</taxon>
        <taxon>Sympoventuriaceae</taxon>
        <taxon>Verruconis</taxon>
    </lineage>
</organism>
<dbReference type="HOGENOM" id="CLU_059226_1_0_1"/>
<dbReference type="VEuPathDB" id="FungiDB:PV09_04161"/>
<dbReference type="InParanoid" id="A0A0D2ADI1"/>
<dbReference type="GeneID" id="27312134"/>
<protein>
    <submittedName>
        <fullName evidence="1">Uncharacterized protein</fullName>
    </submittedName>
</protein>
<dbReference type="AlphaFoldDB" id="A0A0D2ADI1"/>
<gene>
    <name evidence="1" type="ORF">PV09_04161</name>
</gene>
<dbReference type="RefSeq" id="XP_016214872.1">
    <property type="nucleotide sequence ID" value="XM_016357468.1"/>
</dbReference>
<dbReference type="InterPro" id="IPR011009">
    <property type="entry name" value="Kinase-like_dom_sf"/>
</dbReference>
<dbReference type="Proteomes" id="UP000053259">
    <property type="component" value="Unassembled WGS sequence"/>
</dbReference>
<name>A0A0D2ADI1_9PEZI</name>
<sequence length="354" mass="39688">MGITTEAQLRQFLHSKDVPCDEVDFLEGGSANFCWRIKSRSNGRSIIKHAEPYIRIIPDVPLPQERIYYEQLTLECLATMLSADEKIRLPRVHEYFPDKHLLHMSDGGALDLRQCYKTGLHLDFALLAQRIGLWLARLHNATSAQPALSVLREKLDGNATDFAYQYPFKGVASVLEHQGFDPALGERINAAYGSESVEDKVCLCHGDFWLSNIQVADEDTTRQSTAEGNVNQLDPVLTIIDWENARVGNGATDVGRFAADAWLVDRFYGGKGMFSAFLTAYLAERPLSEQEKIRLTVYFAVHIIFYSRMRWTDDEGTKKLVQTGKGVLEAVESGNQESLATGPLMLLYSGYVVS</sequence>
<dbReference type="STRING" id="253628.A0A0D2ADI1"/>
<reference evidence="1 2" key="1">
    <citation type="submission" date="2015-01" db="EMBL/GenBank/DDBJ databases">
        <title>The Genome Sequence of Ochroconis gallopava CBS43764.</title>
        <authorList>
            <consortium name="The Broad Institute Genomics Platform"/>
            <person name="Cuomo C."/>
            <person name="de Hoog S."/>
            <person name="Gorbushina A."/>
            <person name="Stielow B."/>
            <person name="Teixiera M."/>
            <person name="Abouelleil A."/>
            <person name="Chapman S.B."/>
            <person name="Priest M."/>
            <person name="Young S.K."/>
            <person name="Wortman J."/>
            <person name="Nusbaum C."/>
            <person name="Birren B."/>
        </authorList>
    </citation>
    <scope>NUCLEOTIDE SEQUENCE [LARGE SCALE GENOMIC DNA]</scope>
    <source>
        <strain evidence="1 2">CBS 43764</strain>
    </source>
</reference>